<dbReference type="NCBIfam" id="NF010061">
    <property type="entry name" value="PRK13538.1"/>
    <property type="match status" value="1"/>
</dbReference>
<evidence type="ECO:0000256" key="3">
    <source>
        <dbReference type="ARBA" id="ARBA00022748"/>
    </source>
</evidence>
<gene>
    <name evidence="8" type="primary">ccmA</name>
    <name evidence="8" type="ORF">QS748_05515</name>
</gene>
<dbReference type="PANTHER" id="PTHR43499:SF1">
    <property type="entry name" value="ABC TRANSPORTER I FAMILY MEMBER 1"/>
    <property type="match status" value="1"/>
</dbReference>
<comment type="caution">
    <text evidence="8">The sequence shown here is derived from an EMBL/GenBank/DDBJ whole genome shotgun (WGS) entry which is preliminary data.</text>
</comment>
<dbReference type="GO" id="GO:0016887">
    <property type="term" value="F:ATP hydrolysis activity"/>
    <property type="evidence" value="ECO:0007669"/>
    <property type="project" value="InterPro"/>
</dbReference>
<evidence type="ECO:0000259" key="7">
    <source>
        <dbReference type="PROSITE" id="PS50893"/>
    </source>
</evidence>
<dbReference type="PROSITE" id="PS50893">
    <property type="entry name" value="ABC_TRANSPORTER_2"/>
    <property type="match status" value="1"/>
</dbReference>
<dbReference type="GO" id="GO:0005524">
    <property type="term" value="F:ATP binding"/>
    <property type="evidence" value="ECO:0007669"/>
    <property type="project" value="UniProtKB-KW"/>
</dbReference>
<keyword evidence="9" id="KW-1185">Reference proteome</keyword>
<dbReference type="InterPro" id="IPR027417">
    <property type="entry name" value="P-loop_NTPase"/>
</dbReference>
<dbReference type="EMBL" id="JASXSV010000006">
    <property type="protein sequence ID" value="MDP0588670.1"/>
    <property type="molecule type" value="Genomic_DNA"/>
</dbReference>
<dbReference type="Gene3D" id="3.40.50.300">
    <property type="entry name" value="P-loop containing nucleotide triphosphate hydrolases"/>
    <property type="match status" value="1"/>
</dbReference>
<feature type="domain" description="ABC transporter" evidence="7">
    <location>
        <begin position="3"/>
        <end position="206"/>
    </location>
</feature>
<reference evidence="8 9" key="1">
    <citation type="journal article" date="2023" name="bioRxiv">
        <title>An intranuclear bacterial parasite of deep-sea mussels expresses apoptosis inhibitors acquired from its host.</title>
        <authorList>
            <person name="Gonzalez Porras M.A."/>
            <person name="Assie A."/>
            <person name="Tietjen M."/>
            <person name="Violette M."/>
            <person name="Kleiner M."/>
            <person name="Gruber-Vodicka H."/>
            <person name="Dubilier N."/>
            <person name="Leisch N."/>
        </authorList>
    </citation>
    <scope>NUCLEOTIDE SEQUENCE [LARGE SCALE GENOMIC DNA]</scope>
    <source>
        <strain evidence="8">IAP13</strain>
    </source>
</reference>
<dbReference type="Proteomes" id="UP001178148">
    <property type="component" value="Unassembled WGS sequence"/>
</dbReference>
<dbReference type="AlphaFoldDB" id="A0AA90NL71"/>
<dbReference type="GO" id="GO:0022857">
    <property type="term" value="F:transmembrane transporter activity"/>
    <property type="evidence" value="ECO:0007669"/>
    <property type="project" value="InterPro"/>
</dbReference>
<keyword evidence="3" id="KW-0201">Cytochrome c-type biogenesis</keyword>
<keyword evidence="5" id="KW-1278">Translocase</keyword>
<keyword evidence="2" id="KW-0547">Nucleotide-binding</keyword>
<evidence type="ECO:0000256" key="4">
    <source>
        <dbReference type="ARBA" id="ARBA00022840"/>
    </source>
</evidence>
<dbReference type="InterPro" id="IPR005895">
    <property type="entry name" value="ABC_transptr_haem_export_CcmA"/>
</dbReference>
<keyword evidence="6" id="KW-0472">Membrane</keyword>
<dbReference type="Pfam" id="PF00005">
    <property type="entry name" value="ABC_tran"/>
    <property type="match status" value="1"/>
</dbReference>
<dbReference type="InterPro" id="IPR003439">
    <property type="entry name" value="ABC_transporter-like_ATP-bd"/>
</dbReference>
<evidence type="ECO:0000256" key="2">
    <source>
        <dbReference type="ARBA" id="ARBA00022741"/>
    </source>
</evidence>
<accession>A0AA90NL71</accession>
<evidence type="ECO:0000313" key="8">
    <source>
        <dbReference type="EMBL" id="MDP0588670.1"/>
    </source>
</evidence>
<evidence type="ECO:0000256" key="5">
    <source>
        <dbReference type="ARBA" id="ARBA00022967"/>
    </source>
</evidence>
<evidence type="ECO:0000256" key="1">
    <source>
        <dbReference type="ARBA" id="ARBA00022448"/>
    </source>
</evidence>
<dbReference type="NCBIfam" id="TIGR01189">
    <property type="entry name" value="ccmA"/>
    <property type="match status" value="1"/>
</dbReference>
<dbReference type="GO" id="GO:0017004">
    <property type="term" value="P:cytochrome complex assembly"/>
    <property type="evidence" value="ECO:0007669"/>
    <property type="project" value="UniProtKB-KW"/>
</dbReference>
<proteinExistence type="predicted"/>
<protein>
    <submittedName>
        <fullName evidence="8">Cytochrome c biogenesis heme-transporting ATPase CcmA</fullName>
    </submittedName>
</protein>
<organism evidence="8 9">
    <name type="scientific">Candidatus Endonucleibacter bathymodioli</name>
    <dbReference type="NCBI Taxonomy" id="539814"/>
    <lineage>
        <taxon>Bacteria</taxon>
        <taxon>Pseudomonadati</taxon>
        <taxon>Pseudomonadota</taxon>
        <taxon>Gammaproteobacteria</taxon>
        <taxon>Oceanospirillales</taxon>
        <taxon>Endozoicomonadaceae</taxon>
        <taxon>Candidatus Endonucleibacter</taxon>
    </lineage>
</organism>
<evidence type="ECO:0000256" key="6">
    <source>
        <dbReference type="ARBA" id="ARBA00023136"/>
    </source>
</evidence>
<sequence>MNLRCERDDNTLFTNLSFVLPPGETLHIEGCNGAGKTTLLKVLSGLTQDYQGDIFWEEHSLANNYAEFRLSSYFLGHRLGLKLELTPIENLIWRHQLSGRVAALCFAKALAQVNLQGYEDIPCRQLSMGQQRRTALAGLIASNASLWILDEPFASIDATGASWLGQQIEHHACRQGMTLITSHQPLPQSIKKLKTLKLNHYSEACYD</sequence>
<dbReference type="SUPFAM" id="SSF52540">
    <property type="entry name" value="P-loop containing nucleoside triphosphate hydrolases"/>
    <property type="match status" value="1"/>
</dbReference>
<dbReference type="PANTHER" id="PTHR43499">
    <property type="entry name" value="ABC TRANSPORTER I FAMILY MEMBER 1"/>
    <property type="match status" value="1"/>
</dbReference>
<keyword evidence="1" id="KW-0813">Transport</keyword>
<keyword evidence="4" id="KW-0067">ATP-binding</keyword>
<name>A0AA90NL71_9GAMM</name>
<evidence type="ECO:0000313" key="9">
    <source>
        <dbReference type="Proteomes" id="UP001178148"/>
    </source>
</evidence>